<organism evidence="2 3">
    <name type="scientific">Genlisea aurea</name>
    <dbReference type="NCBI Taxonomy" id="192259"/>
    <lineage>
        <taxon>Eukaryota</taxon>
        <taxon>Viridiplantae</taxon>
        <taxon>Streptophyta</taxon>
        <taxon>Embryophyta</taxon>
        <taxon>Tracheophyta</taxon>
        <taxon>Spermatophyta</taxon>
        <taxon>Magnoliopsida</taxon>
        <taxon>eudicotyledons</taxon>
        <taxon>Gunneridae</taxon>
        <taxon>Pentapetalae</taxon>
        <taxon>asterids</taxon>
        <taxon>lamiids</taxon>
        <taxon>Lamiales</taxon>
        <taxon>Lentibulariaceae</taxon>
        <taxon>Genlisea</taxon>
    </lineage>
</organism>
<dbReference type="GO" id="GO:0016747">
    <property type="term" value="F:acyltransferase activity, transferring groups other than amino-acyl groups"/>
    <property type="evidence" value="ECO:0007669"/>
    <property type="project" value="TreeGrafter"/>
</dbReference>
<dbReference type="AlphaFoldDB" id="S8EGA1"/>
<dbReference type="Pfam" id="PF02458">
    <property type="entry name" value="Transferase"/>
    <property type="match status" value="1"/>
</dbReference>
<accession>S8EGA1</accession>
<dbReference type="Proteomes" id="UP000015453">
    <property type="component" value="Unassembled WGS sequence"/>
</dbReference>
<evidence type="ECO:0000313" key="3">
    <source>
        <dbReference type="Proteomes" id="UP000015453"/>
    </source>
</evidence>
<evidence type="ECO:0000313" key="2">
    <source>
        <dbReference type="EMBL" id="EPS71697.1"/>
    </source>
</evidence>
<proteinExistence type="inferred from homology"/>
<gene>
    <name evidence="2" type="ORF">M569_03062</name>
</gene>
<reference evidence="2 3" key="1">
    <citation type="journal article" date="2013" name="BMC Genomics">
        <title>The miniature genome of a carnivorous plant Genlisea aurea contains a low number of genes and short non-coding sequences.</title>
        <authorList>
            <person name="Leushkin E.V."/>
            <person name="Sutormin R.A."/>
            <person name="Nabieva E.R."/>
            <person name="Penin A.A."/>
            <person name="Kondrashov A.S."/>
            <person name="Logacheva M.D."/>
        </authorList>
    </citation>
    <scope>NUCLEOTIDE SEQUENCE [LARGE SCALE GENOMIC DNA]</scope>
</reference>
<dbReference type="InterPro" id="IPR050317">
    <property type="entry name" value="Plant_Fungal_Acyltransferase"/>
</dbReference>
<dbReference type="PANTHER" id="PTHR31642:SF160">
    <property type="entry name" value="HXXXD-TYPE ACYL-TRANSFERASE FAMILY PROTEIN"/>
    <property type="match status" value="1"/>
</dbReference>
<dbReference type="InterPro" id="IPR023213">
    <property type="entry name" value="CAT-like_dom_sf"/>
</dbReference>
<evidence type="ECO:0000256" key="1">
    <source>
        <dbReference type="ARBA" id="ARBA00009861"/>
    </source>
</evidence>
<dbReference type="EMBL" id="AUSU01001141">
    <property type="protein sequence ID" value="EPS71697.1"/>
    <property type="molecule type" value="Genomic_DNA"/>
</dbReference>
<sequence length="449" mass="49513">MTTTESFNLTILDKKLIKIQQQDDGDPHVISPSNLDLLSGRFPVTYLFIYAHSSPSSSNFLASLSESLRIFYPFAARIAHNPNSGDLEIVCGDTSTGGVLFVHAAANVSLDDFDLYDLDRILEGKLVPVGDTDLGFKIQITTFACGSTAVTFTFDHLLGDASAFAKFLSTFSEIALRKPVSCSPDHTRNLKPRNPPVYDPAMDDSFVACTMEQIRNMPTIALPLIKRLYRVEKASIERLQGLAGENGTKRTKIEAFSSYIWKIMAASIKNKGKRCRMGWLVDGRRRMSSKSMENYIGNVVSIASGEMEVRAIRESSIADMAETVHRSISEVTVESHFRNLIDWIECKKRAGGLVSSKLVLGDGGDCPCIVVSSGRRFPVREVDLGFGNPVLGTVCSSVERLGVGYINQREGGSGDGSWTVSVILWREMVDAMESHPDSIFRPLHHHNSY</sequence>
<dbReference type="OrthoDB" id="1862401at2759"/>
<keyword evidence="3" id="KW-1185">Reference proteome</keyword>
<name>S8EGA1_9LAMI</name>
<dbReference type="PANTHER" id="PTHR31642">
    <property type="entry name" value="TRICHOTHECENE 3-O-ACETYLTRANSFERASE"/>
    <property type="match status" value="1"/>
</dbReference>
<comment type="similarity">
    <text evidence="1">Belongs to the plant acyltransferase family.</text>
</comment>
<comment type="caution">
    <text evidence="2">The sequence shown here is derived from an EMBL/GenBank/DDBJ whole genome shotgun (WGS) entry which is preliminary data.</text>
</comment>
<protein>
    <submittedName>
        <fullName evidence="2">Uncharacterized protein</fullName>
    </submittedName>
</protein>
<dbReference type="Gene3D" id="3.30.559.10">
    <property type="entry name" value="Chloramphenicol acetyltransferase-like domain"/>
    <property type="match status" value="2"/>
</dbReference>